<accession>A0A7W7VJY9</accession>
<reference evidence="1 2" key="1">
    <citation type="submission" date="2020-08" db="EMBL/GenBank/DDBJ databases">
        <title>Genomic Encyclopedia of Type Strains, Phase III (KMG-III): the genomes of soil and plant-associated and newly described type strains.</title>
        <authorList>
            <person name="Whitman W."/>
        </authorList>
    </citation>
    <scope>NUCLEOTIDE SEQUENCE [LARGE SCALE GENOMIC DNA]</scope>
    <source>
        <strain evidence="1 2">CECT 8960</strain>
    </source>
</reference>
<dbReference type="EMBL" id="JACHJQ010000016">
    <property type="protein sequence ID" value="MBB4912794.1"/>
    <property type="molecule type" value="Genomic_DNA"/>
</dbReference>
<comment type="caution">
    <text evidence="1">The sequence shown here is derived from an EMBL/GenBank/DDBJ whole genome shotgun (WGS) entry which is preliminary data.</text>
</comment>
<gene>
    <name evidence="1" type="ORF">FHR82_009068</name>
</gene>
<proteinExistence type="predicted"/>
<dbReference type="AlphaFoldDB" id="A0A7W7VJY9"/>
<keyword evidence="2" id="KW-1185">Reference proteome</keyword>
<dbReference type="Proteomes" id="UP000520767">
    <property type="component" value="Unassembled WGS sequence"/>
</dbReference>
<evidence type="ECO:0000313" key="1">
    <source>
        <dbReference type="EMBL" id="MBB4912794.1"/>
    </source>
</evidence>
<protein>
    <submittedName>
        <fullName evidence="1">Uncharacterized protein</fullName>
    </submittedName>
</protein>
<dbReference type="RefSeq" id="WP_184816740.1">
    <property type="nucleotide sequence ID" value="NZ_JACHJQ010000016.1"/>
</dbReference>
<sequence>MIAAPPRPAGASCVHYQAGDGLLDLGPDIYQLCFVDDVLISKNRLERA</sequence>
<evidence type="ECO:0000313" key="2">
    <source>
        <dbReference type="Proteomes" id="UP000520767"/>
    </source>
</evidence>
<name>A0A7W7VJY9_9PSEU</name>
<organism evidence="1 2">
    <name type="scientific">Actinophytocola algeriensis</name>
    <dbReference type="NCBI Taxonomy" id="1768010"/>
    <lineage>
        <taxon>Bacteria</taxon>
        <taxon>Bacillati</taxon>
        <taxon>Actinomycetota</taxon>
        <taxon>Actinomycetes</taxon>
        <taxon>Pseudonocardiales</taxon>
        <taxon>Pseudonocardiaceae</taxon>
    </lineage>
</organism>